<feature type="region of interest" description="Disordered" evidence="1">
    <location>
        <begin position="1"/>
        <end position="22"/>
    </location>
</feature>
<gene>
    <name evidence="2" type="ORF">L3X38_010743</name>
</gene>
<sequence length="121" mass="13885">MRFASSAEKEPNSSTIFDEERKSSHAIEMQSYIGVLASTKVHLVDKKWTELPKDSKEQIWEVVQMAYVVGQEGKKLALSSVAKKMKNFKSTLTRQLILLLTNDKEKLKQPPKLYPFIENLD</sequence>
<dbReference type="AlphaFoldDB" id="A0AAD4WIB6"/>
<keyword evidence="3" id="KW-1185">Reference proteome</keyword>
<evidence type="ECO:0000313" key="2">
    <source>
        <dbReference type="EMBL" id="KAI5342867.1"/>
    </source>
</evidence>
<proteinExistence type="predicted"/>
<protein>
    <submittedName>
        <fullName evidence="2">Uncharacterized protein</fullName>
    </submittedName>
</protein>
<organism evidence="2 3">
    <name type="scientific">Prunus dulcis</name>
    <name type="common">Almond</name>
    <name type="synonym">Amygdalus dulcis</name>
    <dbReference type="NCBI Taxonomy" id="3755"/>
    <lineage>
        <taxon>Eukaryota</taxon>
        <taxon>Viridiplantae</taxon>
        <taxon>Streptophyta</taxon>
        <taxon>Embryophyta</taxon>
        <taxon>Tracheophyta</taxon>
        <taxon>Spermatophyta</taxon>
        <taxon>Magnoliopsida</taxon>
        <taxon>eudicotyledons</taxon>
        <taxon>Gunneridae</taxon>
        <taxon>Pentapetalae</taxon>
        <taxon>rosids</taxon>
        <taxon>fabids</taxon>
        <taxon>Rosales</taxon>
        <taxon>Rosaceae</taxon>
        <taxon>Amygdaloideae</taxon>
        <taxon>Amygdaleae</taxon>
        <taxon>Prunus</taxon>
    </lineage>
</organism>
<evidence type="ECO:0000313" key="3">
    <source>
        <dbReference type="Proteomes" id="UP001054821"/>
    </source>
</evidence>
<dbReference type="PANTHER" id="PTHR33018">
    <property type="entry name" value="OS10G0338966 PROTEIN-RELATED"/>
    <property type="match status" value="1"/>
</dbReference>
<accession>A0AAD4WIB6</accession>
<name>A0AAD4WIB6_PRUDU</name>
<dbReference type="EMBL" id="JAJFAZ020000002">
    <property type="protein sequence ID" value="KAI5342867.1"/>
    <property type="molecule type" value="Genomic_DNA"/>
</dbReference>
<reference evidence="2 3" key="1">
    <citation type="journal article" date="2022" name="G3 (Bethesda)">
        <title>Whole-genome sequence and methylome profiling of the almond [Prunus dulcis (Mill.) D.A. Webb] cultivar 'Nonpareil'.</title>
        <authorList>
            <person name="D'Amico-Willman K.M."/>
            <person name="Ouma W.Z."/>
            <person name="Meulia T."/>
            <person name="Sideli G.M."/>
            <person name="Gradziel T.M."/>
            <person name="Fresnedo-Ramirez J."/>
        </authorList>
    </citation>
    <scope>NUCLEOTIDE SEQUENCE [LARGE SCALE GENOMIC DNA]</scope>
    <source>
        <strain evidence="2">Clone GOH B32 T37-40</strain>
    </source>
</reference>
<evidence type="ECO:0000256" key="1">
    <source>
        <dbReference type="SAM" id="MobiDB-lite"/>
    </source>
</evidence>
<comment type="caution">
    <text evidence="2">The sequence shown here is derived from an EMBL/GenBank/DDBJ whole genome shotgun (WGS) entry which is preliminary data.</text>
</comment>
<dbReference type="Proteomes" id="UP001054821">
    <property type="component" value="Chromosome 2"/>
</dbReference>
<dbReference type="PANTHER" id="PTHR33018:SF31">
    <property type="entry name" value="TRANSPOSASE, PTTA_EN_SPM, PLANT"/>
    <property type="match status" value="1"/>
</dbReference>